<feature type="compositionally biased region" description="Basic and acidic residues" evidence="1">
    <location>
        <begin position="72"/>
        <end position="85"/>
    </location>
</feature>
<organism evidence="3 4">
    <name type="scientific">Ecytonucleospora hepatopenaei</name>
    <dbReference type="NCBI Taxonomy" id="646526"/>
    <lineage>
        <taxon>Eukaryota</taxon>
        <taxon>Fungi</taxon>
        <taxon>Fungi incertae sedis</taxon>
        <taxon>Microsporidia</taxon>
        <taxon>Enterocytozoonidae</taxon>
        <taxon>Ecytonucleospora</taxon>
    </lineage>
</organism>
<keyword evidence="4" id="KW-1185">Reference proteome</keyword>
<feature type="chain" id="PRO_5012167281" evidence="2">
    <location>
        <begin position="31"/>
        <end position="85"/>
    </location>
</feature>
<dbReference type="Proteomes" id="UP000192758">
    <property type="component" value="Unassembled WGS sequence"/>
</dbReference>
<evidence type="ECO:0000313" key="3">
    <source>
        <dbReference type="EMBL" id="OQS55353.1"/>
    </source>
</evidence>
<keyword evidence="2" id="KW-0732">Signal</keyword>
<evidence type="ECO:0000256" key="2">
    <source>
        <dbReference type="SAM" id="SignalP"/>
    </source>
</evidence>
<evidence type="ECO:0000313" key="4">
    <source>
        <dbReference type="Proteomes" id="UP000192758"/>
    </source>
</evidence>
<dbReference type="AlphaFoldDB" id="A0A1W0E7Z5"/>
<reference evidence="3 4" key="1">
    <citation type="journal article" date="2017" name="Environ. Microbiol.">
        <title>Decay of the glycolytic pathway and adaptation to intranuclear parasitism within Enterocytozoonidae microsporidia.</title>
        <authorList>
            <person name="Wiredu Boakye D."/>
            <person name="Jaroenlak P."/>
            <person name="Prachumwat A."/>
            <person name="Williams T.A."/>
            <person name="Bateman K.S."/>
            <person name="Itsathitphaisarn O."/>
            <person name="Sritunyalucksana K."/>
            <person name="Paszkiewicz K.H."/>
            <person name="Moore K.A."/>
            <person name="Stentiford G.D."/>
            <person name="Williams B.A."/>
        </authorList>
    </citation>
    <scope>NUCLEOTIDE SEQUENCE [LARGE SCALE GENOMIC DNA]</scope>
    <source>
        <strain evidence="3 4">TH1</strain>
    </source>
</reference>
<evidence type="ECO:0000256" key="1">
    <source>
        <dbReference type="SAM" id="MobiDB-lite"/>
    </source>
</evidence>
<gene>
    <name evidence="3" type="ORF">EHP00_1658</name>
</gene>
<dbReference type="EMBL" id="MNPJ01000010">
    <property type="protein sequence ID" value="OQS55353.1"/>
    <property type="molecule type" value="Genomic_DNA"/>
</dbReference>
<name>A0A1W0E7Z5_9MICR</name>
<feature type="signal peptide" evidence="2">
    <location>
        <begin position="1"/>
        <end position="30"/>
    </location>
</feature>
<proteinExistence type="predicted"/>
<dbReference type="VEuPathDB" id="MicrosporidiaDB:EHP00_1658"/>
<feature type="region of interest" description="Disordered" evidence="1">
    <location>
        <begin position="33"/>
        <end position="85"/>
    </location>
</feature>
<accession>A0A1W0E7Z5</accession>
<sequence length="85" mass="8936">MFGKLLLLFILALQLLILVVLYVNNPKSFAEAVDKLDPTGGDDAGAETGGEEGAPEGGENAEGGENEGSGLVEKHTNFSKKLKDF</sequence>
<comment type="caution">
    <text evidence="3">The sequence shown here is derived from an EMBL/GenBank/DDBJ whole genome shotgun (WGS) entry which is preliminary data.</text>
</comment>
<protein>
    <submittedName>
        <fullName evidence="3">Uncharacterized protein</fullName>
    </submittedName>
</protein>